<proteinExistence type="predicted"/>
<dbReference type="EMBL" id="LAZR01011239">
    <property type="protein sequence ID" value="KKM62720.1"/>
    <property type="molecule type" value="Genomic_DNA"/>
</dbReference>
<organism evidence="1">
    <name type="scientific">marine sediment metagenome</name>
    <dbReference type="NCBI Taxonomy" id="412755"/>
    <lineage>
        <taxon>unclassified sequences</taxon>
        <taxon>metagenomes</taxon>
        <taxon>ecological metagenomes</taxon>
    </lineage>
</organism>
<reference evidence="1" key="1">
    <citation type="journal article" date="2015" name="Nature">
        <title>Complex archaea that bridge the gap between prokaryotes and eukaryotes.</title>
        <authorList>
            <person name="Spang A."/>
            <person name="Saw J.H."/>
            <person name="Jorgensen S.L."/>
            <person name="Zaremba-Niedzwiedzka K."/>
            <person name="Martijn J."/>
            <person name="Lind A.E."/>
            <person name="van Eijk R."/>
            <person name="Schleper C."/>
            <person name="Guy L."/>
            <person name="Ettema T.J."/>
        </authorList>
    </citation>
    <scope>NUCLEOTIDE SEQUENCE</scope>
</reference>
<dbReference type="AlphaFoldDB" id="A0A0F9LEU8"/>
<comment type="caution">
    <text evidence="1">The sequence shown here is derived from an EMBL/GenBank/DDBJ whole genome shotgun (WGS) entry which is preliminary data.</text>
</comment>
<accession>A0A0F9LEU8</accession>
<name>A0A0F9LEU8_9ZZZZ</name>
<protein>
    <submittedName>
        <fullName evidence="1">Uncharacterized protein</fullName>
    </submittedName>
</protein>
<gene>
    <name evidence="1" type="ORF">LCGC14_1518830</name>
</gene>
<evidence type="ECO:0000313" key="1">
    <source>
        <dbReference type="EMBL" id="KKM62720.1"/>
    </source>
</evidence>
<sequence length="62" mass="6886">MPKKSIGEQGAEYASSIAKELRLRKIEKQVAVLIKAHINIGVPPGLGELTFIEQLKDIEEKE</sequence>